<accession>A0ABP1RTV7</accession>
<dbReference type="EMBL" id="CAXLJM020000109">
    <property type="protein sequence ID" value="CAL8135710.1"/>
    <property type="molecule type" value="Genomic_DNA"/>
</dbReference>
<proteinExistence type="predicted"/>
<keyword evidence="1" id="KW-0732">Signal</keyword>
<dbReference type="PANTHER" id="PTHR31649:SF1">
    <property type="entry name" value="FARNESOIC ACID O-METHYL TRANSFERASE DOMAIN-CONTAINING PROTEIN"/>
    <property type="match status" value="1"/>
</dbReference>
<dbReference type="SMART" id="SM00696">
    <property type="entry name" value="DM9"/>
    <property type="match status" value="1"/>
</dbReference>
<feature type="signal peptide" evidence="1">
    <location>
        <begin position="1"/>
        <end position="16"/>
    </location>
</feature>
<evidence type="ECO:0000313" key="2">
    <source>
        <dbReference type="EMBL" id="CAL8135710.1"/>
    </source>
</evidence>
<dbReference type="InterPro" id="IPR006616">
    <property type="entry name" value="DM9_repeat"/>
</dbReference>
<name>A0ABP1RTV7_9HEXA</name>
<protein>
    <submittedName>
        <fullName evidence="2">Uncharacterized protein</fullName>
    </submittedName>
</protein>
<evidence type="ECO:0000256" key="1">
    <source>
        <dbReference type="SAM" id="SignalP"/>
    </source>
</evidence>
<keyword evidence="3" id="KW-1185">Reference proteome</keyword>
<evidence type="ECO:0000313" key="3">
    <source>
        <dbReference type="Proteomes" id="UP001642540"/>
    </source>
</evidence>
<feature type="chain" id="PRO_5046805973" evidence="1">
    <location>
        <begin position="17"/>
        <end position="179"/>
    </location>
</feature>
<organism evidence="2 3">
    <name type="scientific">Orchesella dallaii</name>
    <dbReference type="NCBI Taxonomy" id="48710"/>
    <lineage>
        <taxon>Eukaryota</taxon>
        <taxon>Metazoa</taxon>
        <taxon>Ecdysozoa</taxon>
        <taxon>Arthropoda</taxon>
        <taxon>Hexapoda</taxon>
        <taxon>Collembola</taxon>
        <taxon>Entomobryomorpha</taxon>
        <taxon>Entomobryoidea</taxon>
        <taxon>Orchesellidae</taxon>
        <taxon>Orchesellinae</taxon>
        <taxon>Orchesella</taxon>
    </lineage>
</organism>
<reference evidence="2 3" key="1">
    <citation type="submission" date="2024-08" db="EMBL/GenBank/DDBJ databases">
        <authorList>
            <person name="Cucini C."/>
            <person name="Frati F."/>
        </authorList>
    </citation>
    <scope>NUCLEOTIDE SEQUENCE [LARGE SCALE GENOMIC DNA]</scope>
</reference>
<sequence length="179" mass="19141">MFSILLLLTSLVFTSALPQVASKDNLSEHTSKTIAWALGNGVDPSQLDPAGGGADGDLYVGRARIEGSWVPGKAFFRAGQFMTAVAFEGEEIEVTDAQVLLRGGTRWAVETNTRKIPASAVVIGTDPRTGEDTYACRGYVQESGDSYLLIGKVINGNIHCSLPHYGETVIYSFEVLVAI</sequence>
<gene>
    <name evidence="2" type="ORF">ODALV1_LOCUS26103</name>
</gene>
<dbReference type="Pfam" id="PF11901">
    <property type="entry name" value="DM9"/>
    <property type="match status" value="1"/>
</dbReference>
<comment type="caution">
    <text evidence="2">The sequence shown here is derived from an EMBL/GenBank/DDBJ whole genome shotgun (WGS) entry which is preliminary data.</text>
</comment>
<dbReference type="Proteomes" id="UP001642540">
    <property type="component" value="Unassembled WGS sequence"/>
</dbReference>
<dbReference type="PANTHER" id="PTHR31649">
    <property type="entry name" value="AGAP009604-PA"/>
    <property type="match status" value="1"/>
</dbReference>